<dbReference type="Gene3D" id="3.40.50.300">
    <property type="entry name" value="P-loop containing nucleotide triphosphate hydrolases"/>
    <property type="match status" value="2"/>
</dbReference>
<feature type="domain" description="Helicase ATP-binding" evidence="3">
    <location>
        <begin position="24"/>
        <end position="183"/>
    </location>
</feature>
<accession>A0AAD4CAZ3</accession>
<dbReference type="PROSITE" id="PS51192">
    <property type="entry name" value="HELICASE_ATP_BIND_1"/>
    <property type="match status" value="1"/>
</dbReference>
<reference evidence="4" key="2">
    <citation type="submission" date="2020-02" db="EMBL/GenBank/DDBJ databases">
        <authorList>
            <person name="Gilchrist C.L.M."/>
            <person name="Chooi Y.-H."/>
        </authorList>
    </citation>
    <scope>NUCLEOTIDE SEQUENCE</scope>
    <source>
        <strain evidence="4">MST-FP2251</strain>
    </source>
</reference>
<dbReference type="SMART" id="SM00487">
    <property type="entry name" value="DEXDc"/>
    <property type="match status" value="1"/>
</dbReference>
<proteinExistence type="inferred from homology"/>
<sequence length="461" mass="51061">MAAAAQRMVQKGIQLRGVHGPALRAIQDGESPVVAVIPTGGGKSMLFMLPAWVEPGGTTVVVIPLLALRQDFQRRCQQLGISCVAWESRRPPDETSIVLVTPESAVTPDFHSFLNRLRLIQRLDRIIIDEYHIMLQEGTDFRPAMQRLGRLVAAHTQLVLLTATLPPRLEDRLFQCIQHAREDISMFQNTPTTRTNIQYRVWRPEVGHISRGPHAWLQMEAVEAFICEQIATATGQGGKVIIYANIISQVTAVAKQYSCKAYYSQGIDRPGVLQRFMDGISPVIAATSALDYAQESGRAGRDGQISRAIIIQPEGWDKPAAWMQEVPPADQQLVQQYLTAPCRRQVLDAYLDGVQRVGCAPGKAACDQCQPAKQQDKQQEPLASRPVARPGGVQGRQDQHKQQDEQADPPVAIPVGRKDGQVQQQNEPPVGPQSRQQDQQEHPPAGQVVGRQVERQVEQQI</sequence>
<dbReference type="CDD" id="cd17920">
    <property type="entry name" value="DEXHc_RecQ"/>
    <property type="match status" value="1"/>
</dbReference>
<dbReference type="AlphaFoldDB" id="A0AAD4CAZ3"/>
<dbReference type="GO" id="GO:0005694">
    <property type="term" value="C:chromosome"/>
    <property type="evidence" value="ECO:0007669"/>
    <property type="project" value="TreeGrafter"/>
</dbReference>
<dbReference type="SUPFAM" id="SSF52540">
    <property type="entry name" value="P-loop containing nucleoside triphosphate hydrolases"/>
    <property type="match status" value="1"/>
</dbReference>
<dbReference type="Proteomes" id="UP001194746">
    <property type="component" value="Unassembled WGS sequence"/>
</dbReference>
<dbReference type="PANTHER" id="PTHR13710:SF154">
    <property type="entry name" value="RECQ HELICASE, PUTATIVE (AFU_ORTHOLOGUE AFUA_6G14720)-RELATED"/>
    <property type="match status" value="1"/>
</dbReference>
<evidence type="ECO:0000256" key="2">
    <source>
        <dbReference type="SAM" id="MobiDB-lite"/>
    </source>
</evidence>
<evidence type="ECO:0000313" key="4">
    <source>
        <dbReference type="EMBL" id="KAF9882952.1"/>
    </source>
</evidence>
<dbReference type="InterPro" id="IPR011545">
    <property type="entry name" value="DEAD/DEAH_box_helicase_dom"/>
</dbReference>
<comment type="similarity">
    <text evidence="1">Belongs to the helicase family. RecQ subfamily.</text>
</comment>
<evidence type="ECO:0000259" key="3">
    <source>
        <dbReference type="PROSITE" id="PS51192"/>
    </source>
</evidence>
<dbReference type="EMBL" id="VCAU01000200">
    <property type="protein sequence ID" value="KAF9882952.1"/>
    <property type="molecule type" value="Genomic_DNA"/>
</dbReference>
<dbReference type="Pfam" id="PF00270">
    <property type="entry name" value="DEAD"/>
    <property type="match status" value="1"/>
</dbReference>
<organism evidence="4 5">
    <name type="scientific">Aspergillus nanangensis</name>
    <dbReference type="NCBI Taxonomy" id="2582783"/>
    <lineage>
        <taxon>Eukaryota</taxon>
        <taxon>Fungi</taxon>
        <taxon>Dikarya</taxon>
        <taxon>Ascomycota</taxon>
        <taxon>Pezizomycotina</taxon>
        <taxon>Eurotiomycetes</taxon>
        <taxon>Eurotiomycetidae</taxon>
        <taxon>Eurotiales</taxon>
        <taxon>Aspergillaceae</taxon>
        <taxon>Aspergillus</taxon>
        <taxon>Aspergillus subgen. Circumdati</taxon>
    </lineage>
</organism>
<feature type="compositionally biased region" description="Polar residues" evidence="2">
    <location>
        <begin position="421"/>
        <end position="437"/>
    </location>
</feature>
<dbReference type="GO" id="GO:0003676">
    <property type="term" value="F:nucleic acid binding"/>
    <property type="evidence" value="ECO:0007669"/>
    <property type="project" value="InterPro"/>
</dbReference>
<comment type="caution">
    <text evidence="4">The sequence shown here is derived from an EMBL/GenBank/DDBJ whole genome shotgun (WGS) entry which is preliminary data.</text>
</comment>
<dbReference type="GO" id="GO:0009378">
    <property type="term" value="F:four-way junction helicase activity"/>
    <property type="evidence" value="ECO:0007669"/>
    <property type="project" value="TreeGrafter"/>
</dbReference>
<feature type="compositionally biased region" description="Basic and acidic residues" evidence="2">
    <location>
        <begin position="452"/>
        <end position="461"/>
    </location>
</feature>
<dbReference type="InterPro" id="IPR027417">
    <property type="entry name" value="P-loop_NTPase"/>
</dbReference>
<dbReference type="GO" id="GO:0005524">
    <property type="term" value="F:ATP binding"/>
    <property type="evidence" value="ECO:0007669"/>
    <property type="project" value="InterPro"/>
</dbReference>
<dbReference type="GO" id="GO:0043138">
    <property type="term" value="F:3'-5' DNA helicase activity"/>
    <property type="evidence" value="ECO:0007669"/>
    <property type="project" value="TreeGrafter"/>
</dbReference>
<dbReference type="GO" id="GO:0005737">
    <property type="term" value="C:cytoplasm"/>
    <property type="evidence" value="ECO:0007669"/>
    <property type="project" value="TreeGrafter"/>
</dbReference>
<dbReference type="GO" id="GO:0000724">
    <property type="term" value="P:double-strand break repair via homologous recombination"/>
    <property type="evidence" value="ECO:0007669"/>
    <property type="project" value="TreeGrafter"/>
</dbReference>
<dbReference type="PANTHER" id="PTHR13710">
    <property type="entry name" value="DNA HELICASE RECQ FAMILY MEMBER"/>
    <property type="match status" value="1"/>
</dbReference>
<evidence type="ECO:0000256" key="1">
    <source>
        <dbReference type="ARBA" id="ARBA00005446"/>
    </source>
</evidence>
<reference evidence="4" key="1">
    <citation type="journal article" date="2019" name="Beilstein J. Org. Chem.">
        <title>Nanangenines: drimane sesquiterpenoids as the dominant metabolite cohort of a novel Australian fungus, Aspergillus nanangensis.</title>
        <authorList>
            <person name="Lacey H.J."/>
            <person name="Gilchrist C.L.M."/>
            <person name="Crombie A."/>
            <person name="Kalaitzis J.A."/>
            <person name="Vuong D."/>
            <person name="Rutledge P.J."/>
            <person name="Turner P."/>
            <person name="Pitt J.I."/>
            <person name="Lacey E."/>
            <person name="Chooi Y.H."/>
            <person name="Piggott A.M."/>
        </authorList>
    </citation>
    <scope>NUCLEOTIDE SEQUENCE</scope>
    <source>
        <strain evidence="4">MST-FP2251</strain>
    </source>
</reference>
<name>A0AAD4CAZ3_ASPNN</name>
<protein>
    <recommendedName>
        <fullName evidence="3">Helicase ATP-binding domain-containing protein</fullName>
    </recommendedName>
</protein>
<evidence type="ECO:0000313" key="5">
    <source>
        <dbReference type="Proteomes" id="UP001194746"/>
    </source>
</evidence>
<feature type="region of interest" description="Disordered" evidence="2">
    <location>
        <begin position="372"/>
        <end position="461"/>
    </location>
</feature>
<keyword evidence="5" id="KW-1185">Reference proteome</keyword>
<gene>
    <name evidence="4" type="ORF">FE257_004863</name>
</gene>
<dbReference type="InterPro" id="IPR014001">
    <property type="entry name" value="Helicase_ATP-bd"/>
</dbReference>